<dbReference type="Proteomes" id="UP000295499">
    <property type="component" value="Unassembled WGS sequence"/>
</dbReference>
<dbReference type="AlphaFoldDB" id="A0A4R6ING8"/>
<organism evidence="2 3">
    <name type="scientific">Pedobacter duraquae</name>
    <dbReference type="NCBI Taxonomy" id="425511"/>
    <lineage>
        <taxon>Bacteria</taxon>
        <taxon>Pseudomonadati</taxon>
        <taxon>Bacteroidota</taxon>
        <taxon>Sphingobacteriia</taxon>
        <taxon>Sphingobacteriales</taxon>
        <taxon>Sphingobacteriaceae</taxon>
        <taxon>Pedobacter</taxon>
    </lineage>
</organism>
<comment type="caution">
    <text evidence="2">The sequence shown here is derived from an EMBL/GenBank/DDBJ whole genome shotgun (WGS) entry which is preliminary data.</text>
</comment>
<protein>
    <submittedName>
        <fullName evidence="2">Uncharacterized protein</fullName>
    </submittedName>
</protein>
<keyword evidence="1" id="KW-0812">Transmembrane</keyword>
<name>A0A4R6ING8_9SPHI</name>
<keyword evidence="1" id="KW-1133">Transmembrane helix</keyword>
<feature type="transmembrane region" description="Helical" evidence="1">
    <location>
        <begin position="21"/>
        <end position="40"/>
    </location>
</feature>
<gene>
    <name evidence="2" type="ORF">CLV32_0055</name>
</gene>
<proteinExistence type="predicted"/>
<accession>A0A4R6ING8</accession>
<sequence length="43" mass="4948">MPSLKNGTMHFVTEKLPRKEYLTNIGISIKLILNSIFALMKKQ</sequence>
<reference evidence="2 3" key="1">
    <citation type="submission" date="2019-03" db="EMBL/GenBank/DDBJ databases">
        <title>Genomic Encyclopedia of Archaeal and Bacterial Type Strains, Phase II (KMG-II): from individual species to whole genera.</title>
        <authorList>
            <person name="Goeker M."/>
        </authorList>
    </citation>
    <scope>NUCLEOTIDE SEQUENCE [LARGE SCALE GENOMIC DNA]</scope>
    <source>
        <strain evidence="2 3">DSM 19034</strain>
    </source>
</reference>
<keyword evidence="3" id="KW-1185">Reference proteome</keyword>
<dbReference type="EMBL" id="SNWM01000001">
    <property type="protein sequence ID" value="TDO23770.1"/>
    <property type="molecule type" value="Genomic_DNA"/>
</dbReference>
<evidence type="ECO:0000313" key="3">
    <source>
        <dbReference type="Proteomes" id="UP000295499"/>
    </source>
</evidence>
<keyword evidence="1" id="KW-0472">Membrane</keyword>
<evidence type="ECO:0000313" key="2">
    <source>
        <dbReference type="EMBL" id="TDO23770.1"/>
    </source>
</evidence>
<evidence type="ECO:0000256" key="1">
    <source>
        <dbReference type="SAM" id="Phobius"/>
    </source>
</evidence>